<keyword evidence="4 8" id="KW-0547">Nucleotide-binding</keyword>
<dbReference type="PANTHER" id="PTHR21499:SF59">
    <property type="entry name" value="ASPARTOKINASE"/>
    <property type="match status" value="1"/>
</dbReference>
<feature type="binding site" evidence="8">
    <location>
        <begin position="12"/>
        <end position="15"/>
    </location>
    <ligand>
        <name>ATP</name>
        <dbReference type="ChEBI" id="CHEBI:30616"/>
    </ligand>
</feature>
<dbReference type="SUPFAM" id="SSF53633">
    <property type="entry name" value="Carbamate kinase-like"/>
    <property type="match status" value="1"/>
</dbReference>
<dbReference type="NCBIfam" id="NF006570">
    <property type="entry name" value="PRK09084.1"/>
    <property type="match status" value="1"/>
</dbReference>
<feature type="binding site" evidence="8">
    <location>
        <begin position="261"/>
        <end position="262"/>
    </location>
    <ligand>
        <name>ATP</name>
        <dbReference type="ChEBI" id="CHEBI:30616"/>
    </ligand>
</feature>
<dbReference type="PIRSF" id="PIRSF000726">
    <property type="entry name" value="Asp_kin"/>
    <property type="match status" value="1"/>
</dbReference>
<comment type="pathway">
    <text evidence="10">Amino-acid biosynthesis; L-methionine biosynthesis via de novo pathway; L-homoserine from L-aspartate: step 1/3.</text>
</comment>
<dbReference type="GO" id="GO:0005524">
    <property type="term" value="F:ATP binding"/>
    <property type="evidence" value="ECO:0007669"/>
    <property type="project" value="UniProtKB-KW"/>
</dbReference>
<evidence type="ECO:0000256" key="4">
    <source>
        <dbReference type="ARBA" id="ARBA00022741"/>
    </source>
</evidence>
<dbReference type="UniPathway" id="UPA00050">
    <property type="reaction ID" value="UER00461"/>
</dbReference>
<dbReference type="UniPathway" id="UPA00034">
    <property type="reaction ID" value="UER00015"/>
</dbReference>
<keyword evidence="5 9" id="KW-0418">Kinase</keyword>
<feature type="binding site" evidence="8">
    <location>
        <position position="123"/>
    </location>
    <ligand>
        <name>substrate</name>
    </ligand>
</feature>
<name>A0A0A7RYB8_FRIPE</name>
<feature type="binding site" evidence="8">
    <location>
        <position position="49"/>
    </location>
    <ligand>
        <name>substrate</name>
    </ligand>
</feature>
<dbReference type="InterPro" id="IPR005260">
    <property type="entry name" value="Asp_kin_monofn"/>
</dbReference>
<dbReference type="GO" id="GO:0005829">
    <property type="term" value="C:cytosol"/>
    <property type="evidence" value="ECO:0007669"/>
    <property type="project" value="TreeGrafter"/>
</dbReference>
<keyword evidence="6 8" id="KW-0067">ATP-binding</keyword>
<comment type="similarity">
    <text evidence="2 9">Belongs to the aspartokinase family.</text>
</comment>
<evidence type="ECO:0000256" key="3">
    <source>
        <dbReference type="ARBA" id="ARBA00022679"/>
    </source>
</evidence>
<dbReference type="EMBL" id="CP009056">
    <property type="protein sequence ID" value="AJA44310.1"/>
    <property type="molecule type" value="Genomic_DNA"/>
</dbReference>
<dbReference type="NCBIfam" id="TIGR00656">
    <property type="entry name" value="asp_kin_monofn"/>
    <property type="match status" value="1"/>
</dbReference>
<dbReference type="AlphaFoldDB" id="A0A0A7RYB8"/>
<sequence>MSNQIQQCIIAKFGGTSVADYQAMYNSAKIVANNPNVKVVVLSASAGITNLLVALAEGRDSEIRKQHIAKIQAIQYNILEQLPENPILREVIDQAISNISSLSEAASLATSPALTDELVSYGELMSSRLFVEVLKQLDKHAIWFDVRKVMRTDNKFGKATPKIEEIKQLCCAHIKSLNIENIIVTQGFIGSESSGKTTTLGRGGSDYTAALLGEALNATQIDIWTDVAGIYTTDPRIVQNAKKIDEITFAEATEMATFGAKVLHPATLVPAVRSNIPVFVGSSKAPDKGGTIVYNTNSIRSELPLFRAVALRRRQTLLTLNSLNMLHAQGFLANVFAILAKHNISVDLVTTSEVSVALTIDTTGTSTDGNSLLTKPLLDELSTLCCVDIQEDLDLVAIIGNNLTTFKGMAKKVFASLEEYTIRLSCFGASTHNICFLVKSSDSESIVKVLHQSLFE</sequence>
<dbReference type="RefSeq" id="WP_039103726.1">
    <property type="nucleotide sequence ID" value="NZ_CP009056.1"/>
</dbReference>
<evidence type="ECO:0000256" key="10">
    <source>
        <dbReference type="RuleBase" id="RU004249"/>
    </source>
</evidence>
<keyword evidence="3 9" id="KW-0808">Transferase</keyword>
<evidence type="ECO:0000256" key="7">
    <source>
        <dbReference type="ARBA" id="ARBA00047872"/>
    </source>
</evidence>
<accession>A0A0A7RYB8</accession>
<evidence type="ECO:0000256" key="6">
    <source>
        <dbReference type="ARBA" id="ARBA00022840"/>
    </source>
</evidence>
<evidence type="ECO:0000259" key="11">
    <source>
        <dbReference type="Pfam" id="PF00696"/>
    </source>
</evidence>
<dbReference type="HOGENOM" id="CLU_009116_6_0_6"/>
<dbReference type="EC" id="2.7.2.4" evidence="9"/>
<dbReference type="InterPro" id="IPR042199">
    <property type="entry name" value="AsparK_Bifunc_asparK/hSer_DH"/>
</dbReference>
<dbReference type="InterPro" id="IPR001341">
    <property type="entry name" value="Asp_kinase"/>
</dbReference>
<dbReference type="UniPathway" id="UPA00051">
    <property type="reaction ID" value="UER00462"/>
</dbReference>
<dbReference type="Pfam" id="PF00696">
    <property type="entry name" value="AA_kinase"/>
    <property type="match status" value="1"/>
</dbReference>
<evidence type="ECO:0000313" key="13">
    <source>
        <dbReference type="EMBL" id="AJA44310.1"/>
    </source>
</evidence>
<dbReference type="OrthoDB" id="9799110at2"/>
<evidence type="ECO:0000256" key="2">
    <source>
        <dbReference type="ARBA" id="ARBA00010122"/>
    </source>
</evidence>
<comment type="catalytic activity">
    <reaction evidence="7 9">
        <text>L-aspartate + ATP = 4-phospho-L-aspartate + ADP</text>
        <dbReference type="Rhea" id="RHEA:23776"/>
        <dbReference type="ChEBI" id="CHEBI:29991"/>
        <dbReference type="ChEBI" id="CHEBI:30616"/>
        <dbReference type="ChEBI" id="CHEBI:57535"/>
        <dbReference type="ChEBI" id="CHEBI:456216"/>
        <dbReference type="EC" id="2.7.2.4"/>
    </reaction>
</comment>
<evidence type="ECO:0000256" key="5">
    <source>
        <dbReference type="ARBA" id="ARBA00022777"/>
    </source>
</evidence>
<dbReference type="InterPro" id="IPR045865">
    <property type="entry name" value="ACT-like_dom_sf"/>
</dbReference>
<gene>
    <name evidence="13" type="ORF">FPB0191_00478</name>
</gene>
<dbReference type="GO" id="GO:0009089">
    <property type="term" value="P:lysine biosynthetic process via diaminopimelate"/>
    <property type="evidence" value="ECO:0007669"/>
    <property type="project" value="UniProtKB-UniPathway"/>
</dbReference>
<dbReference type="GO" id="GO:0004072">
    <property type="term" value="F:aspartate kinase activity"/>
    <property type="evidence" value="ECO:0007669"/>
    <property type="project" value="UniProtKB-EC"/>
</dbReference>
<dbReference type="Proteomes" id="UP000030901">
    <property type="component" value="Chromosome"/>
</dbReference>
<proteinExistence type="inferred from homology"/>
<feature type="domain" description="Aspartate/glutamate/uridylate kinase" evidence="11">
    <location>
        <begin position="8"/>
        <end position="281"/>
    </location>
</feature>
<feature type="binding site" evidence="8">
    <location>
        <position position="236"/>
    </location>
    <ligand>
        <name>ATP</name>
        <dbReference type="ChEBI" id="CHEBI:30616"/>
    </ligand>
</feature>
<feature type="domain" description="Aspartokinase ACT" evidence="12">
    <location>
        <begin position="396"/>
        <end position="453"/>
    </location>
</feature>
<evidence type="ECO:0000256" key="1">
    <source>
        <dbReference type="ARBA" id="ARBA00004766"/>
    </source>
</evidence>
<dbReference type="SUPFAM" id="SSF55021">
    <property type="entry name" value="ACT-like"/>
    <property type="match status" value="2"/>
</dbReference>
<keyword evidence="14" id="KW-1185">Reference proteome</keyword>
<dbReference type="Gene3D" id="3.30.70.260">
    <property type="match status" value="2"/>
</dbReference>
<dbReference type="FunFam" id="3.30.70.260:FF:000017">
    <property type="entry name" value="Aspartokinase"/>
    <property type="match status" value="1"/>
</dbReference>
<reference evidence="13 14" key="1">
    <citation type="journal article" date="2014" name="Appl. Environ. Microbiol.">
        <title>Gut symbionts from distinct hosts exhibit genotoxic activity via divergent colibactin biosynthetic pathways.</title>
        <authorList>
            <person name="Engel P."/>
            <person name="Vizcaino M.I."/>
            <person name="Crawford J.M."/>
        </authorList>
    </citation>
    <scope>NUCLEOTIDE SEQUENCE [LARGE SCALE GENOMIC DNA]</scope>
    <source>
        <strain evidence="13 14">PEB0191</strain>
    </source>
</reference>
<protein>
    <recommendedName>
        <fullName evidence="9">Aspartokinase</fullName>
        <ecNumber evidence="9">2.7.2.4</ecNumber>
    </recommendedName>
</protein>
<dbReference type="PANTHER" id="PTHR21499">
    <property type="entry name" value="ASPARTATE KINASE"/>
    <property type="match status" value="1"/>
</dbReference>
<dbReference type="KEGG" id="fpp:FPB0191_00478"/>
<dbReference type="Gene3D" id="1.20.120.1320">
    <property type="entry name" value="Aspartokinase, catalytic domain"/>
    <property type="match status" value="1"/>
</dbReference>
<evidence type="ECO:0000256" key="8">
    <source>
        <dbReference type="PIRSR" id="PIRSR000726-1"/>
    </source>
</evidence>
<dbReference type="Pfam" id="PF22468">
    <property type="entry name" value="ACT_9"/>
    <property type="match status" value="1"/>
</dbReference>
<dbReference type="InterPro" id="IPR036393">
    <property type="entry name" value="AceGlu_kinase-like_sf"/>
</dbReference>
<dbReference type="PROSITE" id="PS00324">
    <property type="entry name" value="ASPARTOKINASE"/>
    <property type="match status" value="1"/>
</dbReference>
<dbReference type="InterPro" id="IPR018042">
    <property type="entry name" value="Aspartate_kinase_CS"/>
</dbReference>
<dbReference type="GO" id="GO:0009090">
    <property type="term" value="P:homoserine biosynthetic process"/>
    <property type="evidence" value="ECO:0007669"/>
    <property type="project" value="TreeGrafter"/>
</dbReference>
<keyword evidence="10" id="KW-0028">Amino-acid biosynthesis</keyword>
<dbReference type="NCBIfam" id="TIGR00657">
    <property type="entry name" value="asp_kinases"/>
    <property type="match status" value="1"/>
</dbReference>
<dbReference type="InterPro" id="IPR001048">
    <property type="entry name" value="Asp/Glu/Uridylate_kinase"/>
</dbReference>
<dbReference type="InterPro" id="IPR054352">
    <property type="entry name" value="ACT_Aspartokinase"/>
</dbReference>
<dbReference type="Gene3D" id="3.40.1160.10">
    <property type="entry name" value="Acetylglutamate kinase-like"/>
    <property type="match status" value="1"/>
</dbReference>
<evidence type="ECO:0000256" key="9">
    <source>
        <dbReference type="RuleBase" id="RU003448"/>
    </source>
</evidence>
<comment type="pathway">
    <text evidence="1 10">Amino-acid biosynthesis; L-lysine biosynthesis via DAP pathway; (S)-tetrahydrodipicolinate from L-aspartate: step 1/4.</text>
</comment>
<comment type="pathway">
    <text evidence="10">Amino-acid biosynthesis; L-threonine biosynthesis; L-threonine from L-aspartate: step 1/5.</text>
</comment>
<feature type="binding site" evidence="8">
    <location>
        <begin position="225"/>
        <end position="226"/>
    </location>
    <ligand>
        <name>ATP</name>
        <dbReference type="ChEBI" id="CHEBI:30616"/>
    </ligand>
</feature>
<evidence type="ECO:0000313" key="14">
    <source>
        <dbReference type="Proteomes" id="UP000030901"/>
    </source>
</evidence>
<organism evidence="13 14">
    <name type="scientific">Frischella perrara</name>
    <dbReference type="NCBI Taxonomy" id="1267021"/>
    <lineage>
        <taxon>Bacteria</taxon>
        <taxon>Pseudomonadati</taxon>
        <taxon>Pseudomonadota</taxon>
        <taxon>Gammaproteobacteria</taxon>
        <taxon>Orbales</taxon>
        <taxon>Orbaceae</taxon>
        <taxon>Frischella</taxon>
    </lineage>
</organism>
<feature type="binding site" evidence="8">
    <location>
        <position position="231"/>
    </location>
    <ligand>
        <name>ATP</name>
        <dbReference type="ChEBI" id="CHEBI:30616"/>
    </ligand>
</feature>
<evidence type="ECO:0000259" key="12">
    <source>
        <dbReference type="Pfam" id="PF22468"/>
    </source>
</evidence>
<dbReference type="STRING" id="1267021.FPB0191_00478"/>
<dbReference type="GO" id="GO:0009088">
    <property type="term" value="P:threonine biosynthetic process"/>
    <property type="evidence" value="ECO:0007669"/>
    <property type="project" value="UniProtKB-UniPathway"/>
</dbReference>